<dbReference type="InterPro" id="IPR000742">
    <property type="entry name" value="EGF"/>
</dbReference>
<keyword evidence="1" id="KW-0245">EGF-like domain</keyword>
<organism evidence="3 4">
    <name type="scientific">Bugula neritina</name>
    <name type="common">Brown bryozoan</name>
    <name type="synonym">Sertularia neritina</name>
    <dbReference type="NCBI Taxonomy" id="10212"/>
    <lineage>
        <taxon>Eukaryota</taxon>
        <taxon>Metazoa</taxon>
        <taxon>Spiralia</taxon>
        <taxon>Lophotrochozoa</taxon>
        <taxon>Bryozoa</taxon>
        <taxon>Gymnolaemata</taxon>
        <taxon>Cheilostomatida</taxon>
        <taxon>Flustrina</taxon>
        <taxon>Buguloidea</taxon>
        <taxon>Bugulidae</taxon>
        <taxon>Bugula</taxon>
    </lineage>
</organism>
<accession>A0A7J7KK91</accession>
<evidence type="ECO:0000313" key="3">
    <source>
        <dbReference type="EMBL" id="KAF6037756.1"/>
    </source>
</evidence>
<evidence type="ECO:0000256" key="1">
    <source>
        <dbReference type="PROSITE-ProRule" id="PRU00076"/>
    </source>
</evidence>
<dbReference type="OrthoDB" id="430340at2759"/>
<dbReference type="AlphaFoldDB" id="A0A7J7KK91"/>
<dbReference type="Gene3D" id="2.10.25.10">
    <property type="entry name" value="Laminin"/>
    <property type="match status" value="2"/>
</dbReference>
<dbReference type="EMBL" id="VXIV02000524">
    <property type="protein sequence ID" value="KAF6037756.1"/>
    <property type="molecule type" value="Genomic_DNA"/>
</dbReference>
<gene>
    <name evidence="3" type="ORF">EB796_003940</name>
</gene>
<proteinExistence type="predicted"/>
<dbReference type="SMART" id="SM00181">
    <property type="entry name" value="EGF"/>
    <property type="match status" value="2"/>
</dbReference>
<dbReference type="PROSITE" id="PS50026">
    <property type="entry name" value="EGF_3"/>
    <property type="match status" value="1"/>
</dbReference>
<feature type="disulfide bond" evidence="1">
    <location>
        <begin position="84"/>
        <end position="93"/>
    </location>
</feature>
<sequence length="99" mass="10687">METVQRRAVKIDWCQNATVDGQSPCLNNGQCKNECTDYVCDCIPPFTAGNNCEKFRCTENTQCMNGGTCDRGSSGMDQVSKCLCLPGTSGRMCEIIGGS</sequence>
<keyword evidence="4" id="KW-1185">Reference proteome</keyword>
<name>A0A7J7KK91_BUGNE</name>
<reference evidence="3" key="1">
    <citation type="submission" date="2020-06" db="EMBL/GenBank/DDBJ databases">
        <title>Draft genome of Bugula neritina, a colonial animal packing powerful symbionts and potential medicines.</title>
        <authorList>
            <person name="Rayko M."/>
        </authorList>
    </citation>
    <scope>NUCLEOTIDE SEQUENCE [LARGE SCALE GENOMIC DNA]</scope>
    <source>
        <strain evidence="3">Kwan_BN1</strain>
    </source>
</reference>
<evidence type="ECO:0000259" key="2">
    <source>
        <dbReference type="PROSITE" id="PS50026"/>
    </source>
</evidence>
<keyword evidence="1" id="KW-1015">Disulfide bond</keyword>
<evidence type="ECO:0000313" key="4">
    <source>
        <dbReference type="Proteomes" id="UP000593567"/>
    </source>
</evidence>
<feature type="domain" description="EGF-like" evidence="2">
    <location>
        <begin position="53"/>
        <end position="94"/>
    </location>
</feature>
<dbReference type="Proteomes" id="UP000593567">
    <property type="component" value="Unassembled WGS sequence"/>
</dbReference>
<protein>
    <recommendedName>
        <fullName evidence="2">EGF-like domain-containing protein</fullName>
    </recommendedName>
</protein>
<dbReference type="SUPFAM" id="SSF57196">
    <property type="entry name" value="EGF/Laminin"/>
    <property type="match status" value="1"/>
</dbReference>
<comment type="caution">
    <text evidence="1">Lacks conserved residue(s) required for the propagation of feature annotation.</text>
</comment>
<comment type="caution">
    <text evidence="3">The sequence shown here is derived from an EMBL/GenBank/DDBJ whole genome shotgun (WGS) entry which is preliminary data.</text>
</comment>
<dbReference type="PROSITE" id="PS00022">
    <property type="entry name" value="EGF_1"/>
    <property type="match status" value="1"/>
</dbReference>